<dbReference type="Proteomes" id="UP000290283">
    <property type="component" value="Unassembled WGS sequence"/>
</dbReference>
<dbReference type="OrthoDB" id="1117410at2"/>
<sequence>MKYFLLLFFCAFSPLALAQDDLLSKIDSVATDEVVVAAFKAQKIVNLESTKLLGKKELYFVVAHRFASVKQGLEGFFGLDNAVTQIKFIYGISDKLSLGAGRSEQAYDFSAKYLITSQKTAGFPFTIVGFNSIGINNLLKKENYPKMKFDNRLIYVSQILISKKCNTNLSLEFAPTYFHENFVLDNAQDNSQFALGFGGRYKVSKRVSINADYVPHLNRSSSSTFHNPLSVGVDIETGGHVFQMHFTNSQGIHESGFLGNSTGDWGKGDIFFGFNLVRVF</sequence>
<feature type="domain" description="DUF5777" evidence="2">
    <location>
        <begin position="39"/>
        <end position="280"/>
    </location>
</feature>
<comment type="caution">
    <text evidence="3">The sequence shown here is derived from an EMBL/GenBank/DDBJ whole genome shotgun (WGS) entry which is preliminary data.</text>
</comment>
<evidence type="ECO:0000256" key="1">
    <source>
        <dbReference type="SAM" id="SignalP"/>
    </source>
</evidence>
<protein>
    <recommendedName>
        <fullName evidence="2">DUF5777 domain-containing protein</fullName>
    </recommendedName>
</protein>
<dbReference type="InterPro" id="IPR045916">
    <property type="entry name" value="DUF5777"/>
</dbReference>
<keyword evidence="4" id="KW-1185">Reference proteome</keyword>
<dbReference type="EMBL" id="SBKO01000004">
    <property type="protein sequence ID" value="RXR17719.1"/>
    <property type="molecule type" value="Genomic_DNA"/>
</dbReference>
<keyword evidence="1" id="KW-0732">Signal</keyword>
<evidence type="ECO:0000313" key="3">
    <source>
        <dbReference type="EMBL" id="RXR17719.1"/>
    </source>
</evidence>
<dbReference type="Pfam" id="PF19089">
    <property type="entry name" value="DUF5777"/>
    <property type="match status" value="1"/>
</dbReference>
<dbReference type="AlphaFoldDB" id="A0A4Q1K1S4"/>
<accession>A0A4Q1K1S4</accession>
<feature type="signal peptide" evidence="1">
    <location>
        <begin position="1"/>
        <end position="18"/>
    </location>
</feature>
<feature type="chain" id="PRO_5020976887" description="DUF5777 domain-containing protein" evidence="1">
    <location>
        <begin position="19"/>
        <end position="280"/>
    </location>
</feature>
<evidence type="ECO:0000259" key="2">
    <source>
        <dbReference type="Pfam" id="PF19089"/>
    </source>
</evidence>
<gene>
    <name evidence="3" type="ORF">EQG63_09545</name>
</gene>
<evidence type="ECO:0000313" key="4">
    <source>
        <dbReference type="Proteomes" id="UP000290283"/>
    </source>
</evidence>
<dbReference type="RefSeq" id="WP_129436147.1">
    <property type="nucleotide sequence ID" value="NZ_SBKO01000004.1"/>
</dbReference>
<name>A0A4Q1K1S4_9FLAO</name>
<reference evidence="4" key="1">
    <citation type="submission" date="2019-01" db="EMBL/GenBank/DDBJ databases">
        <title>Cytophagaceae bacterium strain CAR-16.</title>
        <authorList>
            <person name="Chen W.-M."/>
        </authorList>
    </citation>
    <scope>NUCLEOTIDE SEQUENCE [LARGE SCALE GENOMIC DNA]</scope>
    <source>
        <strain evidence="4">LLJ-11</strain>
    </source>
</reference>
<proteinExistence type="predicted"/>
<organism evidence="3 4">
    <name type="scientific">Flavobacterium amnicola</name>
    <dbReference type="NCBI Taxonomy" id="2506422"/>
    <lineage>
        <taxon>Bacteria</taxon>
        <taxon>Pseudomonadati</taxon>
        <taxon>Bacteroidota</taxon>
        <taxon>Flavobacteriia</taxon>
        <taxon>Flavobacteriales</taxon>
        <taxon>Flavobacteriaceae</taxon>
        <taxon>Flavobacterium</taxon>
    </lineage>
</organism>